<feature type="region of interest" description="Disordered" evidence="1">
    <location>
        <begin position="94"/>
        <end position="135"/>
    </location>
</feature>
<gene>
    <name evidence="3" type="ORF">CR513_42111</name>
</gene>
<evidence type="ECO:0000313" key="3">
    <source>
        <dbReference type="EMBL" id="RDX77717.1"/>
    </source>
</evidence>
<feature type="compositionally biased region" description="Polar residues" evidence="1">
    <location>
        <begin position="94"/>
        <end position="105"/>
    </location>
</feature>
<evidence type="ECO:0000256" key="1">
    <source>
        <dbReference type="SAM" id="MobiDB-lite"/>
    </source>
</evidence>
<dbReference type="Proteomes" id="UP000257109">
    <property type="component" value="Unassembled WGS sequence"/>
</dbReference>
<feature type="non-terminal residue" evidence="3">
    <location>
        <position position="1"/>
    </location>
</feature>
<comment type="caution">
    <text evidence="3">The sequence shown here is derived from an EMBL/GenBank/DDBJ whole genome shotgun (WGS) entry which is preliminary data.</text>
</comment>
<evidence type="ECO:0000259" key="2">
    <source>
        <dbReference type="Pfam" id="PF03732"/>
    </source>
</evidence>
<reference evidence="3" key="1">
    <citation type="submission" date="2018-05" db="EMBL/GenBank/DDBJ databases">
        <title>Draft genome of Mucuna pruriens seed.</title>
        <authorList>
            <person name="Nnadi N.E."/>
            <person name="Vos R."/>
            <person name="Hasami M.H."/>
            <person name="Devisetty U.K."/>
            <person name="Aguiy J.C."/>
        </authorList>
    </citation>
    <scope>NUCLEOTIDE SEQUENCE [LARGE SCALE GENOMIC DNA]</scope>
    <source>
        <strain evidence="3">JCA_2017</strain>
    </source>
</reference>
<evidence type="ECO:0000313" key="4">
    <source>
        <dbReference type="Proteomes" id="UP000257109"/>
    </source>
</evidence>
<dbReference type="EMBL" id="QJKJ01009099">
    <property type="protein sequence ID" value="RDX77717.1"/>
    <property type="molecule type" value="Genomic_DNA"/>
</dbReference>
<proteinExistence type="predicted"/>
<name>A0A371FHB7_MUCPR</name>
<dbReference type="InterPro" id="IPR005162">
    <property type="entry name" value="Retrotrans_gag_dom"/>
</dbReference>
<dbReference type="PANTHER" id="PTHR35046:SF9">
    <property type="entry name" value="RNA-DIRECTED DNA POLYMERASE"/>
    <property type="match status" value="1"/>
</dbReference>
<feature type="compositionally biased region" description="Basic residues" evidence="1">
    <location>
        <begin position="121"/>
        <end position="130"/>
    </location>
</feature>
<dbReference type="AlphaFoldDB" id="A0A371FHB7"/>
<organism evidence="3 4">
    <name type="scientific">Mucuna pruriens</name>
    <name type="common">Velvet bean</name>
    <name type="synonym">Dolichos pruriens</name>
    <dbReference type="NCBI Taxonomy" id="157652"/>
    <lineage>
        <taxon>Eukaryota</taxon>
        <taxon>Viridiplantae</taxon>
        <taxon>Streptophyta</taxon>
        <taxon>Embryophyta</taxon>
        <taxon>Tracheophyta</taxon>
        <taxon>Spermatophyta</taxon>
        <taxon>Magnoliopsida</taxon>
        <taxon>eudicotyledons</taxon>
        <taxon>Gunneridae</taxon>
        <taxon>Pentapetalae</taxon>
        <taxon>rosids</taxon>
        <taxon>fabids</taxon>
        <taxon>Fabales</taxon>
        <taxon>Fabaceae</taxon>
        <taxon>Papilionoideae</taxon>
        <taxon>50 kb inversion clade</taxon>
        <taxon>NPAAA clade</taxon>
        <taxon>indigoferoid/millettioid clade</taxon>
        <taxon>Phaseoleae</taxon>
        <taxon>Mucuna</taxon>
    </lineage>
</organism>
<dbReference type="Pfam" id="PF03732">
    <property type="entry name" value="Retrotrans_gag"/>
    <property type="match status" value="1"/>
</dbReference>
<feature type="domain" description="Retrotransposon gag" evidence="2">
    <location>
        <begin position="179"/>
        <end position="277"/>
    </location>
</feature>
<accession>A0A371FHB7</accession>
<protein>
    <recommendedName>
        <fullName evidence="2">Retrotransposon gag domain-containing protein</fullName>
    </recommendedName>
</protein>
<dbReference type="PANTHER" id="PTHR35046">
    <property type="entry name" value="ZINC KNUCKLE (CCHC-TYPE) FAMILY PROTEIN"/>
    <property type="match status" value="1"/>
</dbReference>
<sequence>MGTSLGKGMKRSLIKRGKRRDMRNLIMKGRVIETQPTKPKTLCMIYEVAIRVVLIDYFGSTGRSRLGSRSSFTYFKMVAREQFKAPNARLDDLQSTPRYRSLTSRNNDEEEEEEYSNGRGNKNKRRRKGEPRHDNYLGNIKMTIPAFQEKNDLELYLEWERKVEHVFDYHNYSEEKKVKLVVVEFNDYASIWWDQFMINRHRNGERPIRTWEDMKSVMRKRFVPSHYHRDLHRKLQSLTQGSMSVEDYYKEMEIAMIKANVEEDCEETMARFIGGLKKEIVDVVELCHYMEIEDLLHKAIQVDRQLKSKRSSKFASSSSFSWRSN</sequence>
<keyword evidence="4" id="KW-1185">Reference proteome</keyword>
<dbReference type="OrthoDB" id="1731207at2759"/>